<reference evidence="4" key="1">
    <citation type="submission" date="2024-04" db="EMBL/GenBank/DDBJ databases">
        <title>Salinicola lusitanus LLJ914,a marine bacterium isolated from the Okinawa Trough.</title>
        <authorList>
            <person name="Li J."/>
        </authorList>
    </citation>
    <scope>NUCLEOTIDE SEQUENCE [LARGE SCALE GENOMIC DNA]</scope>
</reference>
<dbReference type="Proteomes" id="UP001460270">
    <property type="component" value="Unassembled WGS sequence"/>
</dbReference>
<feature type="chain" id="PRO_5043373528" evidence="2">
    <location>
        <begin position="23"/>
        <end position="1341"/>
    </location>
</feature>
<keyword evidence="1" id="KW-0472">Membrane</keyword>
<keyword evidence="1" id="KW-0812">Transmembrane</keyword>
<dbReference type="InterPro" id="IPR031412">
    <property type="entry name" value="S_torovirinae"/>
</dbReference>
<proteinExistence type="predicted"/>
<keyword evidence="4" id="KW-1185">Reference proteome</keyword>
<accession>A0AAW0MND6</accession>
<keyword evidence="2" id="KW-0732">Signal</keyword>
<feature type="signal peptide" evidence="2">
    <location>
        <begin position="1"/>
        <end position="22"/>
    </location>
</feature>
<name>A0AAW0MND6_9GOBI</name>
<evidence type="ECO:0000313" key="3">
    <source>
        <dbReference type="EMBL" id="KAK7878274.1"/>
    </source>
</evidence>
<sequence length="1341" mass="147051">MSPGARLLAFASATAFCLIAESAITGDHRQANVSYGYAPYAWICVNHCDPVSNWCRGRSAVGFALSVGSYNREKDICTHYCPGMIYAFWRPAETTFERGKTERCSVGAHVRRLDSTSCMTVPGGFKCSDRIVADTPLNKISVALHASQRNREYYFNDDPEGTCDPGPQCAAFKVLKLTLWASAESRKWPDPDQVLTLRNSPYACVLAYVGLGDLESVDTCYTQLGSSCFASQGSVFCVGESKAHRVGLTNWDPEASGPLAMCRVSRSSSSAKVRNPELGPSVSEIRHFLSTSSCDAVILSPDSLEYSARRLSIDLHAPTFHAVAEVSRLILRVPLRDCVFPPDTQEEAYAEFLDVAADKLSKLRVAMHAIGFFLDAEDWDEGGCNASKGLPLNQVASDLSKRLGAHNNVKLFLGLPRSRPVLRRLVLAPLLTLFDALVAPAGKADPEQFGRCQNLWALDSESVWSERDSGVASYLLLALKLGVPANKLIFTLSLTGSLKIARIDGAKLLEIIEQLSIADMETSSMLRCEENVSTKCCSGSGVAMWARDVPVNVTLTTTSLDTLKSYPELIAVAFGVNQFVLDPVDSDFKRGVRTDAPAILSITSSVHRLRDWKKQHQPAGIWGRSWGVDRTGGKGVPVRAVRSALFSVGADGALGTTTTGPYKDPASGSTNCLEPQYSVGLSNTLVCSGLVAVHGALGVFKEPHKELYGTSYDRIYLANVYSLESCTPGEPVKKAYLSRTPPQTAINVHTLSPTSDPSHYMVGILDTKKLVEYVPPVNQLCSAQSELDDTVRVGVARVDGQYVLDEPDLLEDRRVILKPVEALHFVSNFTPGVDYINLNVSCVASDASVLQPCIVAVCGGDTTCRGDYGRICDTAHAIIDDARRAGEMLSQGLQELAVQERKAAMYKLQDVAPLPGLDRGPRLSHSRRAKRWVFSMAALGVAVFVSGRVNALEEQMDYFKRSMVSVQGQMVEVSKKLNDNIALVDARIDEQEKQLRKNAETANSNFALLKDAIRRNAEAAMLDTNTKFSVAISYQMWYAQMQSVTHQLTQAAMQIKFLSKGIENCLRQIAYRRSGSCPSGLSVMRDHPGLSDFPTVGAALYKDKKLFIVHSVPGTVEAKAVRGVIPLPMLSAEGVPCWPDYSVWSVGDEYYEPSECHGKYCHVPVLHERFLRCLQDQKECKTVCARCHRGVCYDAGRFTWMQDSATVGIDSRPLRRLQRPRISEGPVTFVDLLKSARPSSPELQLLNLVNTSAALADVREDLYNISKSIEEFDRMYDQMSARRVSFGAWISGLVNGTVLWFWVVALTLWCSVLSMLIATSIVSPNRSTRARVKVGKRSKLV</sequence>
<dbReference type="EMBL" id="JBBPFD010000543">
    <property type="protein sequence ID" value="KAK7878274.1"/>
    <property type="molecule type" value="Genomic_DNA"/>
</dbReference>
<feature type="transmembrane region" description="Helical" evidence="1">
    <location>
        <begin position="1299"/>
        <end position="1323"/>
    </location>
</feature>
<evidence type="ECO:0000313" key="4">
    <source>
        <dbReference type="Proteomes" id="UP001460270"/>
    </source>
</evidence>
<dbReference type="Pfam" id="PF17072">
    <property type="entry name" value="Spike_torovirin"/>
    <property type="match status" value="2"/>
</dbReference>
<organism evidence="3 4">
    <name type="scientific">Mugilogobius chulae</name>
    <name type="common">yellowstripe goby</name>
    <dbReference type="NCBI Taxonomy" id="88201"/>
    <lineage>
        <taxon>Eukaryota</taxon>
        <taxon>Metazoa</taxon>
        <taxon>Chordata</taxon>
        <taxon>Craniata</taxon>
        <taxon>Vertebrata</taxon>
        <taxon>Euteleostomi</taxon>
        <taxon>Actinopterygii</taxon>
        <taxon>Neopterygii</taxon>
        <taxon>Teleostei</taxon>
        <taxon>Neoteleostei</taxon>
        <taxon>Acanthomorphata</taxon>
        <taxon>Gobiaria</taxon>
        <taxon>Gobiiformes</taxon>
        <taxon>Gobioidei</taxon>
        <taxon>Gobiidae</taxon>
        <taxon>Gobionellinae</taxon>
        <taxon>Mugilogobius</taxon>
    </lineage>
</organism>
<gene>
    <name evidence="3" type="ORF">WMY93_031093</name>
</gene>
<keyword evidence="1" id="KW-1133">Transmembrane helix</keyword>
<evidence type="ECO:0000256" key="1">
    <source>
        <dbReference type="SAM" id="Phobius"/>
    </source>
</evidence>
<protein>
    <submittedName>
        <fullName evidence="3">Uncharacterized protein</fullName>
    </submittedName>
</protein>
<evidence type="ECO:0000256" key="2">
    <source>
        <dbReference type="SAM" id="SignalP"/>
    </source>
</evidence>
<comment type="caution">
    <text evidence="3">The sequence shown here is derived from an EMBL/GenBank/DDBJ whole genome shotgun (WGS) entry which is preliminary data.</text>
</comment>